<gene>
    <name evidence="4" type="primary">LOC118425408</name>
</gene>
<evidence type="ECO:0000313" key="4">
    <source>
        <dbReference type="RefSeq" id="XP_035690110.1"/>
    </source>
</evidence>
<feature type="compositionally biased region" description="Polar residues" evidence="2">
    <location>
        <begin position="300"/>
        <end position="315"/>
    </location>
</feature>
<name>A0A9J7N4U0_BRAFL</name>
<dbReference type="AlphaFoldDB" id="A0A9J7N4U0"/>
<sequence>MLHILYRGPEVTQEEQACGHLLKSRLLQRCVWKVECGTVISPVTPPPHLEGSELTLTQLSGTDTEKEPSSSDEGTPMDEDVCVMGAVLPRIKLSPAIMHKLRKLSGRAALQFRPSIREVLQPDVLEETVVSVVIKHLGLFEILQQLSVSEEGTQTADFQLLCDIMAETFKKLNALERQLQALAEMEQKWQNDVEDAGQGQLQDNTPFFMNFHLQETTRKDLALLCYLKEVELNLVDLEGTIKTLKELFDKDVSTATKKDGQEKPFLLKTKLLLEKLLARAELLLHVTIETEESGPGLARSMSQHPSGMPPSTDTPLVSPHLARSISAPSTFDAESGGISQGRDLNSAGR</sequence>
<dbReference type="OrthoDB" id="8759617at2759"/>
<keyword evidence="1" id="KW-0175">Coiled coil</keyword>
<reference evidence="3" key="1">
    <citation type="journal article" date="2020" name="Nat. Ecol. Evol.">
        <title>Deeply conserved synteny resolves early events in vertebrate evolution.</title>
        <authorList>
            <person name="Simakov O."/>
            <person name="Marletaz F."/>
            <person name="Yue J.X."/>
            <person name="O'Connell B."/>
            <person name="Jenkins J."/>
            <person name="Brandt A."/>
            <person name="Calef R."/>
            <person name="Tung C.H."/>
            <person name="Huang T.K."/>
            <person name="Schmutz J."/>
            <person name="Satoh N."/>
            <person name="Yu J.K."/>
            <person name="Putnam N.H."/>
            <person name="Green R.E."/>
            <person name="Rokhsar D.S."/>
        </authorList>
    </citation>
    <scope>NUCLEOTIDE SEQUENCE [LARGE SCALE GENOMIC DNA]</scope>
    <source>
        <strain evidence="3">S238N-H82</strain>
    </source>
</reference>
<feature type="region of interest" description="Disordered" evidence="2">
    <location>
        <begin position="293"/>
        <end position="349"/>
    </location>
</feature>
<dbReference type="InterPro" id="IPR040099">
    <property type="entry name" value="ZZEF1"/>
</dbReference>
<evidence type="ECO:0000256" key="1">
    <source>
        <dbReference type="SAM" id="Coils"/>
    </source>
</evidence>
<reference evidence="4" key="2">
    <citation type="submission" date="2025-08" db="UniProtKB">
        <authorList>
            <consortium name="RefSeq"/>
        </authorList>
    </citation>
    <scope>IDENTIFICATION</scope>
    <source>
        <strain evidence="4">S238N-H82</strain>
        <tissue evidence="4">Testes</tissue>
    </source>
</reference>
<dbReference type="PANTHER" id="PTHR22772:SF5">
    <property type="entry name" value="HECT DOMAIN E3 UBIQUITIN PROTEIN LIGASE 4"/>
    <property type="match status" value="1"/>
</dbReference>
<dbReference type="PANTHER" id="PTHR22772">
    <property type="entry name" value="NOVEL ZZ TYPE ZINC FINGER DOMAIN CONTAINING PROTEIN"/>
    <property type="match status" value="1"/>
</dbReference>
<organism evidence="3 4">
    <name type="scientific">Branchiostoma floridae</name>
    <name type="common">Florida lancelet</name>
    <name type="synonym">Amphioxus</name>
    <dbReference type="NCBI Taxonomy" id="7739"/>
    <lineage>
        <taxon>Eukaryota</taxon>
        <taxon>Metazoa</taxon>
        <taxon>Chordata</taxon>
        <taxon>Cephalochordata</taxon>
        <taxon>Leptocardii</taxon>
        <taxon>Amphioxiformes</taxon>
        <taxon>Branchiostomatidae</taxon>
        <taxon>Branchiostoma</taxon>
    </lineage>
</organism>
<evidence type="ECO:0000313" key="3">
    <source>
        <dbReference type="Proteomes" id="UP000001554"/>
    </source>
</evidence>
<dbReference type="Proteomes" id="UP000001554">
    <property type="component" value="Chromosome 11"/>
</dbReference>
<keyword evidence="3" id="KW-1185">Reference proteome</keyword>
<evidence type="ECO:0000256" key="2">
    <source>
        <dbReference type="SAM" id="MobiDB-lite"/>
    </source>
</evidence>
<dbReference type="RefSeq" id="XP_035690110.1">
    <property type="nucleotide sequence ID" value="XM_035834217.1"/>
</dbReference>
<protein>
    <submittedName>
        <fullName evidence="4">Probable E3 ubiquitin-protein ligase HECTD4</fullName>
    </submittedName>
</protein>
<accession>A0A9J7N4U0</accession>
<feature type="region of interest" description="Disordered" evidence="2">
    <location>
        <begin position="47"/>
        <end position="78"/>
    </location>
</feature>
<dbReference type="KEGG" id="bfo:118425408"/>
<feature type="coiled-coil region" evidence="1">
    <location>
        <begin position="165"/>
        <end position="192"/>
    </location>
</feature>
<dbReference type="GeneID" id="118425408"/>
<proteinExistence type="predicted"/>